<dbReference type="Proteomes" id="UP001589896">
    <property type="component" value="Unassembled WGS sequence"/>
</dbReference>
<keyword evidence="1" id="KW-1133">Transmembrane helix</keyword>
<dbReference type="EMBL" id="JBHLTG010000002">
    <property type="protein sequence ID" value="MFC0678309.1"/>
    <property type="molecule type" value="Genomic_DNA"/>
</dbReference>
<proteinExistence type="predicted"/>
<evidence type="ECO:0000256" key="1">
    <source>
        <dbReference type="SAM" id="Phobius"/>
    </source>
</evidence>
<comment type="caution">
    <text evidence="2">The sequence shown here is derived from an EMBL/GenBank/DDBJ whole genome shotgun (WGS) entry which is preliminary data.</text>
</comment>
<keyword evidence="1" id="KW-0472">Membrane</keyword>
<feature type="transmembrane region" description="Helical" evidence="1">
    <location>
        <begin position="38"/>
        <end position="63"/>
    </location>
</feature>
<evidence type="ECO:0000313" key="3">
    <source>
        <dbReference type="Proteomes" id="UP001589896"/>
    </source>
</evidence>
<evidence type="ECO:0000313" key="2">
    <source>
        <dbReference type="EMBL" id="MFC0678309.1"/>
    </source>
</evidence>
<feature type="transmembrane region" description="Helical" evidence="1">
    <location>
        <begin position="69"/>
        <end position="90"/>
    </location>
</feature>
<reference evidence="2 3" key="1">
    <citation type="submission" date="2024-09" db="EMBL/GenBank/DDBJ databases">
        <authorList>
            <person name="Sun Q."/>
            <person name="Mori K."/>
        </authorList>
    </citation>
    <scope>NUCLEOTIDE SEQUENCE [LARGE SCALE GENOMIC DNA]</scope>
    <source>
        <strain evidence="2 3">KCTC 23076</strain>
    </source>
</reference>
<organism evidence="2 3">
    <name type="scientific">Lysobacter korlensis</name>
    <dbReference type="NCBI Taxonomy" id="553636"/>
    <lineage>
        <taxon>Bacteria</taxon>
        <taxon>Pseudomonadati</taxon>
        <taxon>Pseudomonadota</taxon>
        <taxon>Gammaproteobacteria</taxon>
        <taxon>Lysobacterales</taxon>
        <taxon>Lysobacteraceae</taxon>
        <taxon>Lysobacter</taxon>
    </lineage>
</organism>
<dbReference type="RefSeq" id="WP_386668043.1">
    <property type="nucleotide sequence ID" value="NZ_JBHLTG010000002.1"/>
</dbReference>
<gene>
    <name evidence="2" type="ORF">ACFFGH_10700</name>
</gene>
<name>A0ABV6RP03_9GAMM</name>
<keyword evidence="1" id="KW-0812">Transmembrane</keyword>
<feature type="transmembrane region" description="Helical" evidence="1">
    <location>
        <begin position="6"/>
        <end position="26"/>
    </location>
</feature>
<keyword evidence="3" id="KW-1185">Reference proteome</keyword>
<sequence>MLFPTVVFIAPLLVFVAMIHSAPFFGTQPSESQTSESMAMLAAAGFGSGIATVASWWLCFSIWREDRFITGGITSTLLTLVSGLLLLTLYGSTR</sequence>
<accession>A0ABV6RP03</accession>
<protein>
    <submittedName>
        <fullName evidence="2">Uncharacterized protein</fullName>
    </submittedName>
</protein>